<accession>A0ABW8BCB7</accession>
<evidence type="ECO:0000313" key="2">
    <source>
        <dbReference type="Proteomes" id="UP001614264"/>
    </source>
</evidence>
<name>A0ABW8BCB7_9ACTN</name>
<keyword evidence="2" id="KW-1185">Reference proteome</keyword>
<organism evidence="1 2">
    <name type="scientific">Streptomyces salinarius</name>
    <dbReference type="NCBI Taxonomy" id="2762598"/>
    <lineage>
        <taxon>Bacteria</taxon>
        <taxon>Bacillati</taxon>
        <taxon>Actinomycetota</taxon>
        <taxon>Actinomycetes</taxon>
        <taxon>Kitasatosporales</taxon>
        <taxon>Streptomycetaceae</taxon>
        <taxon>Streptomyces</taxon>
    </lineage>
</organism>
<dbReference type="RefSeq" id="WP_102927615.1">
    <property type="nucleotide sequence ID" value="NZ_JACLZH010000001.1"/>
</dbReference>
<dbReference type="EMBL" id="JBITPR010000043">
    <property type="protein sequence ID" value="MFI7872649.1"/>
    <property type="molecule type" value="Genomic_DNA"/>
</dbReference>
<comment type="caution">
    <text evidence="1">The sequence shown here is derived from an EMBL/GenBank/DDBJ whole genome shotgun (WGS) entry which is preliminary data.</text>
</comment>
<sequence length="87" mass="8932">MVISAQERLDDVVVAVVEVAAEAGESGTYTADVARTLAAVVGKVGARIAAEAETRGFRCGWREAVVLSADGAQDGARVFRMPAGPGK</sequence>
<proteinExistence type="predicted"/>
<gene>
    <name evidence="1" type="ORF">AB4829_18870</name>
</gene>
<protein>
    <submittedName>
        <fullName evidence="1">Uncharacterized protein</fullName>
    </submittedName>
</protein>
<evidence type="ECO:0000313" key="1">
    <source>
        <dbReference type="EMBL" id="MFI7872649.1"/>
    </source>
</evidence>
<dbReference type="Proteomes" id="UP001614264">
    <property type="component" value="Unassembled WGS sequence"/>
</dbReference>
<reference evidence="1 2" key="1">
    <citation type="submission" date="2024-07" db="EMBL/GenBank/DDBJ databases">
        <title>Whole genome sequencing of Prodigiosin pigment-producing Streptomyces salinarius isolated from rhizosphere soil of Arachis hypogaea.</title>
        <authorList>
            <person name="Vidhya A."/>
            <person name="Ramya S."/>
        </authorList>
    </citation>
    <scope>NUCLEOTIDE SEQUENCE [LARGE SCALE GENOMIC DNA]</scope>
    <source>
        <strain evidence="1 2">VRMG2420</strain>
    </source>
</reference>